<reference evidence="2" key="1">
    <citation type="thesis" date="2021" institute="BYU ScholarsArchive" country="Provo, UT, USA">
        <title>Applications of and Algorithms for Genome Assembly and Genomic Analyses with an Emphasis on Marine Teleosts.</title>
        <authorList>
            <person name="Pickett B.D."/>
        </authorList>
    </citation>
    <scope>NUCLEOTIDE SEQUENCE</scope>
    <source>
        <strain evidence="2">HI-2016</strain>
    </source>
</reference>
<evidence type="ECO:0000256" key="1">
    <source>
        <dbReference type="SAM" id="MobiDB-lite"/>
    </source>
</evidence>
<dbReference type="EMBL" id="JAFBMS010000051">
    <property type="protein sequence ID" value="KAG9339745.1"/>
    <property type="molecule type" value="Genomic_DNA"/>
</dbReference>
<accession>A0A8T2NH64</accession>
<dbReference type="Proteomes" id="UP000824540">
    <property type="component" value="Unassembled WGS sequence"/>
</dbReference>
<evidence type="ECO:0000313" key="3">
    <source>
        <dbReference type="Proteomes" id="UP000824540"/>
    </source>
</evidence>
<evidence type="ECO:0000313" key="2">
    <source>
        <dbReference type="EMBL" id="KAG9339745.1"/>
    </source>
</evidence>
<name>A0A8T2NH64_9TELE</name>
<comment type="caution">
    <text evidence="2">The sequence shown here is derived from an EMBL/GenBank/DDBJ whole genome shotgun (WGS) entry which is preliminary data.</text>
</comment>
<sequence length="61" mass="6915">MRSLHSNHPKTAAVDTERNVQRSQAGSRRKRGDPQMTESTAEEQRIEGLATHQTAEETRKL</sequence>
<protein>
    <submittedName>
        <fullName evidence="2">Uncharacterized protein</fullName>
    </submittedName>
</protein>
<keyword evidence="3" id="KW-1185">Reference proteome</keyword>
<organism evidence="2 3">
    <name type="scientific">Albula glossodonta</name>
    <name type="common">roundjaw bonefish</name>
    <dbReference type="NCBI Taxonomy" id="121402"/>
    <lineage>
        <taxon>Eukaryota</taxon>
        <taxon>Metazoa</taxon>
        <taxon>Chordata</taxon>
        <taxon>Craniata</taxon>
        <taxon>Vertebrata</taxon>
        <taxon>Euteleostomi</taxon>
        <taxon>Actinopterygii</taxon>
        <taxon>Neopterygii</taxon>
        <taxon>Teleostei</taxon>
        <taxon>Albuliformes</taxon>
        <taxon>Albulidae</taxon>
        <taxon>Albula</taxon>
    </lineage>
</organism>
<feature type="region of interest" description="Disordered" evidence="1">
    <location>
        <begin position="1"/>
        <end position="61"/>
    </location>
</feature>
<gene>
    <name evidence="2" type="ORF">JZ751_023413</name>
</gene>
<proteinExistence type="predicted"/>
<dbReference type="AlphaFoldDB" id="A0A8T2NH64"/>